<keyword evidence="4" id="KW-0328">Glycosyltransferase</keyword>
<dbReference type="EMBL" id="MN739088">
    <property type="protein sequence ID" value="QHS87725.1"/>
    <property type="molecule type" value="Genomic_DNA"/>
</dbReference>
<evidence type="ECO:0000256" key="8">
    <source>
        <dbReference type="ARBA" id="ARBA00022989"/>
    </source>
</evidence>
<evidence type="ECO:0000256" key="2">
    <source>
        <dbReference type="ARBA" id="ARBA00004922"/>
    </source>
</evidence>
<keyword evidence="8" id="KW-1133">Transmembrane helix</keyword>
<feature type="compositionally biased region" description="Acidic residues" evidence="11">
    <location>
        <begin position="100"/>
        <end position="110"/>
    </location>
</feature>
<dbReference type="GO" id="GO:0005975">
    <property type="term" value="P:carbohydrate metabolic process"/>
    <property type="evidence" value="ECO:0007669"/>
    <property type="project" value="InterPro"/>
</dbReference>
<reference evidence="14" key="1">
    <citation type="journal article" date="2020" name="Nature">
        <title>Giant virus diversity and host interactions through global metagenomics.</title>
        <authorList>
            <person name="Schulz F."/>
            <person name="Roux S."/>
            <person name="Paez-Espino D."/>
            <person name="Jungbluth S."/>
            <person name="Walsh D.A."/>
            <person name="Denef V.J."/>
            <person name="McMahon K.D."/>
            <person name="Konstantinidis K.T."/>
            <person name="Eloe-Fadrosh E.A."/>
            <person name="Kyrpides N.C."/>
            <person name="Woyke T."/>
        </authorList>
    </citation>
    <scope>NUCLEOTIDE SEQUENCE</scope>
    <source>
        <strain evidence="14">GVMAG-M-3300010158-13</strain>
    </source>
</reference>
<keyword evidence="5" id="KW-0808">Transferase</keyword>
<comment type="similarity">
    <text evidence="3">Belongs to the glycosyltransferase 7 family.</text>
</comment>
<evidence type="ECO:0000256" key="3">
    <source>
        <dbReference type="ARBA" id="ARBA00005735"/>
    </source>
</evidence>
<feature type="compositionally biased region" description="Polar residues" evidence="11">
    <location>
        <begin position="1"/>
        <end position="10"/>
    </location>
</feature>
<dbReference type="GO" id="GO:0008378">
    <property type="term" value="F:galactosyltransferase activity"/>
    <property type="evidence" value="ECO:0007669"/>
    <property type="project" value="TreeGrafter"/>
</dbReference>
<dbReference type="Pfam" id="PF13733">
    <property type="entry name" value="Glyco_transf_7N"/>
    <property type="match status" value="1"/>
</dbReference>
<evidence type="ECO:0000259" key="12">
    <source>
        <dbReference type="Pfam" id="PF02709"/>
    </source>
</evidence>
<keyword evidence="6" id="KW-0812">Transmembrane</keyword>
<dbReference type="GO" id="GO:0016020">
    <property type="term" value="C:membrane"/>
    <property type="evidence" value="ECO:0007669"/>
    <property type="project" value="UniProtKB-SubCell"/>
</dbReference>
<organism evidence="14">
    <name type="scientific">viral metagenome</name>
    <dbReference type="NCBI Taxonomy" id="1070528"/>
    <lineage>
        <taxon>unclassified sequences</taxon>
        <taxon>metagenomes</taxon>
        <taxon>organismal metagenomes</taxon>
    </lineage>
</organism>
<evidence type="ECO:0000259" key="13">
    <source>
        <dbReference type="Pfam" id="PF13733"/>
    </source>
</evidence>
<feature type="domain" description="Galactosyltransferase N-terminal" evidence="13">
    <location>
        <begin position="148"/>
        <end position="236"/>
    </location>
</feature>
<dbReference type="SUPFAM" id="SSF53448">
    <property type="entry name" value="Nucleotide-diphospho-sugar transferases"/>
    <property type="match status" value="1"/>
</dbReference>
<accession>A0A6C0B656</accession>
<evidence type="ECO:0000256" key="11">
    <source>
        <dbReference type="SAM" id="MobiDB-lite"/>
    </source>
</evidence>
<keyword evidence="7" id="KW-0735">Signal-anchor</keyword>
<feature type="region of interest" description="Disordered" evidence="11">
    <location>
        <begin position="1"/>
        <end position="118"/>
    </location>
</feature>
<comment type="pathway">
    <text evidence="2">Protein modification; protein glycosylation.</text>
</comment>
<evidence type="ECO:0000256" key="9">
    <source>
        <dbReference type="ARBA" id="ARBA00023136"/>
    </source>
</evidence>
<feature type="domain" description="Galactosyltransferase C-terminal" evidence="12">
    <location>
        <begin position="257"/>
        <end position="304"/>
    </location>
</feature>
<dbReference type="AlphaFoldDB" id="A0A6C0B656"/>
<evidence type="ECO:0000313" key="14">
    <source>
        <dbReference type="EMBL" id="QHS87725.1"/>
    </source>
</evidence>
<evidence type="ECO:0000256" key="5">
    <source>
        <dbReference type="ARBA" id="ARBA00022679"/>
    </source>
</evidence>
<dbReference type="Gene3D" id="3.90.550.10">
    <property type="entry name" value="Spore Coat Polysaccharide Biosynthesis Protein SpsA, Chain A"/>
    <property type="match status" value="1"/>
</dbReference>
<dbReference type="InterPro" id="IPR027791">
    <property type="entry name" value="Galactosyl_T_C"/>
</dbReference>
<evidence type="ECO:0000256" key="6">
    <source>
        <dbReference type="ARBA" id="ARBA00022692"/>
    </source>
</evidence>
<comment type="subcellular location">
    <subcellularLocation>
        <location evidence="1">Membrane</location>
        <topology evidence="1">Single-pass type II membrane protein</topology>
    </subcellularLocation>
</comment>
<feature type="compositionally biased region" description="Basic and acidic residues" evidence="11">
    <location>
        <begin position="81"/>
        <end position="97"/>
    </location>
</feature>
<dbReference type="InterPro" id="IPR027995">
    <property type="entry name" value="Galactosyl_T_N"/>
</dbReference>
<evidence type="ECO:0000256" key="7">
    <source>
        <dbReference type="ARBA" id="ARBA00022968"/>
    </source>
</evidence>
<dbReference type="PRINTS" id="PR02050">
    <property type="entry name" value="B14GALTRFASE"/>
</dbReference>
<keyword evidence="10" id="KW-0325">Glycoprotein</keyword>
<protein>
    <recommendedName>
        <fullName evidence="15">Galactosyltransferase C-terminal domain-containing protein</fullName>
    </recommendedName>
</protein>
<evidence type="ECO:0000256" key="10">
    <source>
        <dbReference type="ARBA" id="ARBA00023180"/>
    </source>
</evidence>
<dbReference type="GO" id="GO:0005794">
    <property type="term" value="C:Golgi apparatus"/>
    <property type="evidence" value="ECO:0007669"/>
    <property type="project" value="TreeGrafter"/>
</dbReference>
<dbReference type="UniPathway" id="UPA00378"/>
<keyword evidence="9" id="KW-0472">Membrane</keyword>
<dbReference type="InterPro" id="IPR003859">
    <property type="entry name" value="Galactosyl_T"/>
</dbReference>
<evidence type="ECO:0000256" key="1">
    <source>
        <dbReference type="ARBA" id="ARBA00004606"/>
    </source>
</evidence>
<proteinExistence type="inferred from homology"/>
<dbReference type="PANTHER" id="PTHR19300:SF57">
    <property type="entry name" value="BETA-1,4-N-ACETYLGALACTOSAMINYLTRANSFERASE"/>
    <property type="match status" value="1"/>
</dbReference>
<evidence type="ECO:0000256" key="4">
    <source>
        <dbReference type="ARBA" id="ARBA00022676"/>
    </source>
</evidence>
<evidence type="ECO:0008006" key="15">
    <source>
        <dbReference type="Google" id="ProtNLM"/>
    </source>
</evidence>
<dbReference type="Pfam" id="PF02709">
    <property type="entry name" value="Glyco_transf_7C"/>
    <property type="match status" value="1"/>
</dbReference>
<sequence length="402" mass="46639">MSDTSENITVEISEPTVHDVFVENEPEPEAEHVAEPEREPEPEHVAEPEREPEPEHVAEPEPEPEPEHVAEPEPVTEPEPEPEHVAEPEPEPEHVTEPEPVVEPEPDNEITTESKDQELTVVTIQSNAPSSESELIETNEVSVPDLQLKPVPKYIFIVPYRDREQQLAFFKKHMSFVLEDIKPDDYKIFYIHQCDQRSFNRGAMKNIGFLYVKDIYPNDYQNITLVFNDIDTMPYTKNFFNYETTPGNVKHFYGFRYSLGGIVSIKAGDFERINGYPNFWAWGYEDNLLQKRVLNKGIFIDRSQYYPLMDKNIFQMKDGLERLVNRTEFDKYLGLTLEGISDIKGLDYNYDDETGIVNVTKFITGTEDVENQSTRYDLTKGNRPFGLVLQQRRTRGMGMMFR</sequence>
<dbReference type="PANTHER" id="PTHR19300">
    <property type="entry name" value="BETA-1,4-GALACTOSYLTRANSFERASE"/>
    <property type="match status" value="1"/>
</dbReference>
<dbReference type="InterPro" id="IPR029044">
    <property type="entry name" value="Nucleotide-diphossugar_trans"/>
</dbReference>
<feature type="compositionally biased region" description="Basic and acidic residues" evidence="11">
    <location>
        <begin position="29"/>
        <end position="71"/>
    </location>
</feature>
<name>A0A6C0B656_9ZZZZ</name>